<dbReference type="OMA" id="CEYHIPT"/>
<accession>A0A1C7LPM2</accession>
<evidence type="ECO:0000313" key="2">
    <source>
        <dbReference type="Proteomes" id="UP000092993"/>
    </source>
</evidence>
<sequence>MDKLAALHVDFTEWQMLNGTCLSEMALALNLDLNPSLRLAEEAAAAHKANCQAKGDDDDGAVPGPTVLSYRSWQQQFRKHAHLAEPLGVEIGQPHLLELIHRFLYDQQNPESDLPGLEVPLNECPAFKEKVFVFYSAAATYYAPSDPLGAGGMHREHIRATPLWWGTAPRFDCVFVNRYPDF</sequence>
<proteinExistence type="predicted"/>
<organism evidence="1 2">
    <name type="scientific">Grifola frondosa</name>
    <name type="common">Maitake</name>
    <name type="synonym">Polyporus frondosus</name>
    <dbReference type="NCBI Taxonomy" id="5627"/>
    <lineage>
        <taxon>Eukaryota</taxon>
        <taxon>Fungi</taxon>
        <taxon>Dikarya</taxon>
        <taxon>Basidiomycota</taxon>
        <taxon>Agaricomycotina</taxon>
        <taxon>Agaricomycetes</taxon>
        <taxon>Polyporales</taxon>
        <taxon>Grifolaceae</taxon>
        <taxon>Grifola</taxon>
    </lineage>
</organism>
<dbReference type="Proteomes" id="UP000092993">
    <property type="component" value="Unassembled WGS sequence"/>
</dbReference>
<dbReference type="EMBL" id="LUGG01000029">
    <property type="protein sequence ID" value="OBZ66652.1"/>
    <property type="molecule type" value="Genomic_DNA"/>
</dbReference>
<dbReference type="OrthoDB" id="3038857at2759"/>
<name>A0A1C7LPM2_GRIFR</name>
<protein>
    <submittedName>
        <fullName evidence="1">Uncharacterized protein</fullName>
    </submittedName>
</protein>
<reference evidence="1 2" key="1">
    <citation type="submission" date="2016-03" db="EMBL/GenBank/DDBJ databases">
        <title>Whole genome sequencing of Grifola frondosa 9006-11.</title>
        <authorList>
            <person name="Min B."/>
            <person name="Park H."/>
            <person name="Kim J.-G."/>
            <person name="Cho H."/>
            <person name="Oh Y.-L."/>
            <person name="Kong W.-S."/>
            <person name="Choi I.-G."/>
        </authorList>
    </citation>
    <scope>NUCLEOTIDE SEQUENCE [LARGE SCALE GENOMIC DNA]</scope>
    <source>
        <strain evidence="1 2">9006-11</strain>
    </source>
</reference>
<evidence type="ECO:0000313" key="1">
    <source>
        <dbReference type="EMBL" id="OBZ66652.1"/>
    </source>
</evidence>
<comment type="caution">
    <text evidence="1">The sequence shown here is derived from an EMBL/GenBank/DDBJ whole genome shotgun (WGS) entry which is preliminary data.</text>
</comment>
<dbReference type="AlphaFoldDB" id="A0A1C7LPM2"/>
<keyword evidence="2" id="KW-1185">Reference proteome</keyword>
<gene>
    <name evidence="1" type="ORF">A0H81_13436</name>
</gene>